<gene>
    <name evidence="1" type="ORF">ACEZDJ_14345</name>
</gene>
<keyword evidence="2" id="KW-1185">Reference proteome</keyword>
<evidence type="ECO:0000313" key="2">
    <source>
        <dbReference type="Proteomes" id="UP001592528"/>
    </source>
</evidence>
<accession>A0ABV6ULY2</accession>
<name>A0ABV6ULY2_9ACTN</name>
<comment type="caution">
    <text evidence="1">The sequence shown here is derived from an EMBL/GenBank/DDBJ whole genome shotgun (WGS) entry which is preliminary data.</text>
</comment>
<dbReference type="Proteomes" id="UP001592528">
    <property type="component" value="Unassembled WGS sequence"/>
</dbReference>
<sequence>MRHSQLQAALRSALSVEWGGLYLAVRESLARERLAALRMTFAATAAVLGFQLLQHAAGGAVLVERVGVVRAALPLWESLARTPLSLFVPAPDLPAWGAAAQVFVVFGIAELTLGRRSTLLVAYAGTLAGTLYARQGVRQGPAALFGLPWEDAWVRDTGPSAAVVALAVAVAWRYRAWVTGGVVTGAMVLEELLFPNLAGAEHLAAIFVVSVPALCMVPLERGCSSAVACRAVPRAPR</sequence>
<evidence type="ECO:0000313" key="1">
    <source>
        <dbReference type="EMBL" id="MFC1402465.1"/>
    </source>
</evidence>
<evidence type="ECO:0008006" key="3">
    <source>
        <dbReference type="Google" id="ProtNLM"/>
    </source>
</evidence>
<dbReference type="EMBL" id="JBHEZZ010000006">
    <property type="protein sequence ID" value="MFC1402465.1"/>
    <property type="molecule type" value="Genomic_DNA"/>
</dbReference>
<protein>
    <recommendedName>
        <fullName evidence="3">Integral membrane protein</fullName>
    </recommendedName>
</protein>
<organism evidence="1 2">
    <name type="scientific">Streptacidiphilus cavernicola</name>
    <dbReference type="NCBI Taxonomy" id="3342716"/>
    <lineage>
        <taxon>Bacteria</taxon>
        <taxon>Bacillati</taxon>
        <taxon>Actinomycetota</taxon>
        <taxon>Actinomycetes</taxon>
        <taxon>Kitasatosporales</taxon>
        <taxon>Streptomycetaceae</taxon>
        <taxon>Streptacidiphilus</taxon>
    </lineage>
</organism>
<dbReference type="RefSeq" id="WP_157623597.1">
    <property type="nucleotide sequence ID" value="NZ_JBHEZZ010000006.1"/>
</dbReference>
<proteinExistence type="predicted"/>
<reference evidence="1 2" key="1">
    <citation type="submission" date="2024-09" db="EMBL/GenBank/DDBJ databases">
        <authorList>
            <person name="Lee S.D."/>
        </authorList>
    </citation>
    <scope>NUCLEOTIDE SEQUENCE [LARGE SCALE GENOMIC DNA]</scope>
    <source>
        <strain evidence="1 2">N1-5</strain>
    </source>
</reference>